<keyword evidence="11" id="KW-1185">Reference proteome</keyword>
<evidence type="ECO:0000256" key="4">
    <source>
        <dbReference type="ARBA" id="ARBA00022692"/>
    </source>
</evidence>
<keyword evidence="2" id="KW-1003">Cell membrane</keyword>
<evidence type="ECO:0000256" key="10">
    <source>
        <dbReference type="SAM" id="Phobius"/>
    </source>
</evidence>
<dbReference type="KEGG" id="ccal:108630524"/>
<protein>
    <submittedName>
        <fullName evidence="12">Uncharacterized protein LOC108630524</fullName>
    </submittedName>
</protein>
<feature type="transmembrane region" description="Helical" evidence="10">
    <location>
        <begin position="536"/>
        <end position="558"/>
    </location>
</feature>
<keyword evidence="3" id="KW-0716">Sensory transduction</keyword>
<keyword evidence="9" id="KW-0807">Transducer</keyword>
<dbReference type="PANTHER" id="PTHR21137">
    <property type="entry name" value="ODORANT RECEPTOR"/>
    <property type="match status" value="1"/>
</dbReference>
<dbReference type="GeneID" id="108630524"/>
<evidence type="ECO:0000256" key="9">
    <source>
        <dbReference type="ARBA" id="ARBA00023224"/>
    </source>
</evidence>
<evidence type="ECO:0000256" key="3">
    <source>
        <dbReference type="ARBA" id="ARBA00022606"/>
    </source>
</evidence>
<dbReference type="GO" id="GO:0005886">
    <property type="term" value="C:plasma membrane"/>
    <property type="evidence" value="ECO:0007669"/>
    <property type="project" value="UniProtKB-SubCell"/>
</dbReference>
<organism evidence="11 12">
    <name type="scientific">Ceratina calcarata</name>
    <dbReference type="NCBI Taxonomy" id="156304"/>
    <lineage>
        <taxon>Eukaryota</taxon>
        <taxon>Metazoa</taxon>
        <taxon>Ecdysozoa</taxon>
        <taxon>Arthropoda</taxon>
        <taxon>Hexapoda</taxon>
        <taxon>Insecta</taxon>
        <taxon>Pterygota</taxon>
        <taxon>Neoptera</taxon>
        <taxon>Endopterygota</taxon>
        <taxon>Hymenoptera</taxon>
        <taxon>Apocrita</taxon>
        <taxon>Aculeata</taxon>
        <taxon>Apoidea</taxon>
        <taxon>Anthophila</taxon>
        <taxon>Apidae</taxon>
        <taxon>Ceratina</taxon>
        <taxon>Zadontomerus</taxon>
    </lineage>
</organism>
<gene>
    <name evidence="12" type="primary">LOC108630524</name>
</gene>
<dbReference type="InterPro" id="IPR004117">
    <property type="entry name" value="7tm6_olfct_rcpt"/>
</dbReference>
<name>A0AAJ7WFA6_9HYME</name>
<feature type="transmembrane region" description="Helical" evidence="10">
    <location>
        <begin position="271"/>
        <end position="291"/>
    </location>
</feature>
<feature type="transmembrane region" description="Helical" evidence="10">
    <location>
        <begin position="173"/>
        <end position="197"/>
    </location>
</feature>
<dbReference type="Proteomes" id="UP000694925">
    <property type="component" value="Unplaced"/>
</dbReference>
<dbReference type="GO" id="GO:0005549">
    <property type="term" value="F:odorant binding"/>
    <property type="evidence" value="ECO:0007669"/>
    <property type="project" value="InterPro"/>
</dbReference>
<sequence length="801" mass="90708">MGRKLFTAKLDRGFMVQETVLRIIGIWPINADNFASVGRWIIAMMTQISTICTLSLETYRHCLDIDDTMDAFVMDLSSIVSLSKLFILRLNAKHTHALISSVIEDWSTVSDSREEIIMTKYFRRGQIVSLMILYLGYASGLSFIVKALPFGVLLPFQTLKSSVNVTMNHPLRLNYFLATYCVFGSLPLFHHVCVLVLQGMHIFVNAVSHCANDGLFFSLTMHLCGQFEVLRANLAEVELEGFAGQKKINLLVERHCRLAVLVDDLEKSFNMIILVQLLMSALLICVDGFLFLVCLNTRDKVGALKSVVLMVTLLIQLFLYAYAGDTLESRTEEIARAAYDSKWYHSRGREARDLVLIINRGNMPYQVTAGKFFSMNLLTFKEILKSSASYLSVLRVMMEAMICGNIHAGMDATSKKDFAYAMTPLKVLSWPVGTWPLQKYNVFAKIRAYFAIIFLTLMLMIIYAELSLDYRDAEKNLDAMVIVTCGILAIAKVYHFHVWPENLIKNFVSASKDYSELYSKEKRAILRRHAYMGRMACASLIGFAYFSATLFSAVAMLVGKEEEIVVNATEAPDYPIPSELVLELVQIPKYLYFIVFVMEYLMLIYTSNGNLGSDTLFLGITFHLCGQVEVLKMEIIGLTNENGKTLKKFKVLVERHIYLMQLAKMLIETISWLLVLQLFSSCVLICTSGFQFILALSAGNVILTLKTFMVMSACLVQLFGYSYTGHYLKNQMESVGHSTYFSAWYDLPREVAKSMIYVIMRAQDPVELKAGSFFVVNMETYMSIIKTSMSYLSVLRVMVNS</sequence>
<evidence type="ECO:0000313" key="12">
    <source>
        <dbReference type="RefSeq" id="XP_026674182.1"/>
    </source>
</evidence>
<feature type="transmembrane region" description="Helical" evidence="10">
    <location>
        <begin position="701"/>
        <end position="723"/>
    </location>
</feature>
<evidence type="ECO:0000256" key="8">
    <source>
        <dbReference type="ARBA" id="ARBA00023170"/>
    </source>
</evidence>
<evidence type="ECO:0000256" key="2">
    <source>
        <dbReference type="ARBA" id="ARBA00022475"/>
    </source>
</evidence>
<dbReference type="GO" id="GO:0004984">
    <property type="term" value="F:olfactory receptor activity"/>
    <property type="evidence" value="ECO:0007669"/>
    <property type="project" value="InterPro"/>
</dbReference>
<feature type="transmembrane region" description="Helical" evidence="10">
    <location>
        <begin position="476"/>
        <end position="495"/>
    </location>
</feature>
<feature type="transmembrane region" description="Helical" evidence="10">
    <location>
        <begin position="303"/>
        <end position="323"/>
    </location>
</feature>
<dbReference type="Pfam" id="PF02949">
    <property type="entry name" value="7tm_6"/>
    <property type="match status" value="2"/>
</dbReference>
<evidence type="ECO:0000256" key="6">
    <source>
        <dbReference type="ARBA" id="ARBA00022989"/>
    </source>
</evidence>
<evidence type="ECO:0000256" key="1">
    <source>
        <dbReference type="ARBA" id="ARBA00004651"/>
    </source>
</evidence>
<evidence type="ECO:0000313" key="11">
    <source>
        <dbReference type="Proteomes" id="UP000694925"/>
    </source>
</evidence>
<proteinExistence type="predicted"/>
<evidence type="ECO:0000256" key="7">
    <source>
        <dbReference type="ARBA" id="ARBA00023136"/>
    </source>
</evidence>
<keyword evidence="8" id="KW-0675">Receptor</keyword>
<feature type="transmembrane region" description="Helical" evidence="10">
    <location>
        <begin position="590"/>
        <end position="607"/>
    </location>
</feature>
<keyword evidence="4 10" id="KW-0812">Transmembrane</keyword>
<dbReference type="AlphaFoldDB" id="A0AAJ7WFA6"/>
<reference evidence="12" key="1">
    <citation type="submission" date="2025-08" db="UniProtKB">
        <authorList>
            <consortium name="RefSeq"/>
        </authorList>
    </citation>
    <scope>IDENTIFICATION</scope>
    <source>
        <tissue evidence="12">Whole body</tissue>
    </source>
</reference>
<keyword evidence="5" id="KW-0552">Olfaction</keyword>
<evidence type="ECO:0000256" key="5">
    <source>
        <dbReference type="ARBA" id="ARBA00022725"/>
    </source>
</evidence>
<dbReference type="GO" id="GO:0007165">
    <property type="term" value="P:signal transduction"/>
    <property type="evidence" value="ECO:0007669"/>
    <property type="project" value="UniProtKB-KW"/>
</dbReference>
<feature type="transmembrane region" description="Helical" evidence="10">
    <location>
        <begin position="670"/>
        <end position="695"/>
    </location>
</feature>
<comment type="subcellular location">
    <subcellularLocation>
        <location evidence="1">Cell membrane</location>
        <topology evidence="1">Multi-pass membrane protein</topology>
    </subcellularLocation>
</comment>
<feature type="transmembrane region" description="Helical" evidence="10">
    <location>
        <begin position="127"/>
        <end position="153"/>
    </location>
</feature>
<dbReference type="RefSeq" id="XP_026674182.1">
    <property type="nucleotide sequence ID" value="XM_026818381.1"/>
</dbReference>
<keyword evidence="6 10" id="KW-1133">Transmembrane helix</keyword>
<accession>A0AAJ7WFA6</accession>
<keyword evidence="7 10" id="KW-0472">Membrane</keyword>
<dbReference type="PANTHER" id="PTHR21137:SF35">
    <property type="entry name" value="ODORANT RECEPTOR 19A-RELATED"/>
    <property type="match status" value="1"/>
</dbReference>
<feature type="transmembrane region" description="Helical" evidence="10">
    <location>
        <begin position="446"/>
        <end position="464"/>
    </location>
</feature>